<dbReference type="GO" id="GO:0046872">
    <property type="term" value="F:metal ion binding"/>
    <property type="evidence" value="ECO:0007669"/>
    <property type="project" value="UniProtKB-KW"/>
</dbReference>
<dbReference type="STRING" id="2177.BHR79_06990"/>
<dbReference type="NCBIfam" id="TIGR01256">
    <property type="entry name" value="modA"/>
    <property type="match status" value="1"/>
</dbReference>
<organism evidence="3 6">
    <name type="scientific">Methanohalophilus halophilus</name>
    <dbReference type="NCBI Taxonomy" id="2177"/>
    <lineage>
        <taxon>Archaea</taxon>
        <taxon>Methanobacteriati</taxon>
        <taxon>Methanobacteriota</taxon>
        <taxon>Stenosarchaea group</taxon>
        <taxon>Methanomicrobia</taxon>
        <taxon>Methanosarcinales</taxon>
        <taxon>Methanosarcinaceae</taxon>
        <taxon>Methanohalophilus</taxon>
    </lineage>
</organism>
<evidence type="ECO:0000313" key="6">
    <source>
        <dbReference type="Proteomes" id="UP000186879"/>
    </source>
</evidence>
<evidence type="ECO:0000256" key="1">
    <source>
        <dbReference type="ARBA" id="ARBA00022723"/>
    </source>
</evidence>
<keyword evidence="6" id="KW-1185">Reference proteome</keyword>
<dbReference type="GeneID" id="30583499"/>
<dbReference type="RefSeq" id="WP_072561689.1">
    <property type="nucleotide sequence ID" value="NZ_CP017921.1"/>
</dbReference>
<dbReference type="GO" id="GO:0015689">
    <property type="term" value="P:molybdate ion transport"/>
    <property type="evidence" value="ECO:0007669"/>
    <property type="project" value="InterPro"/>
</dbReference>
<dbReference type="Proteomes" id="UP000186879">
    <property type="component" value="Chromosome"/>
</dbReference>
<proteinExistence type="predicted"/>
<dbReference type="Gene3D" id="3.40.190.10">
    <property type="entry name" value="Periplasmic binding protein-like II"/>
    <property type="match status" value="2"/>
</dbReference>
<accession>A0A1L3Q306</accession>
<dbReference type="Pfam" id="PF13531">
    <property type="entry name" value="SBP_bac_11"/>
    <property type="match status" value="1"/>
</dbReference>
<dbReference type="InterPro" id="IPR005950">
    <property type="entry name" value="ModA"/>
</dbReference>
<keyword evidence="1" id="KW-0479">Metal-binding</keyword>
<evidence type="ECO:0000313" key="5">
    <source>
        <dbReference type="EMBL" id="SDW52505.1"/>
    </source>
</evidence>
<dbReference type="PANTHER" id="PTHR30632">
    <property type="entry name" value="MOLYBDATE-BINDING PERIPLASMIC PROTEIN"/>
    <property type="match status" value="1"/>
</dbReference>
<evidence type="ECO:0000313" key="3">
    <source>
        <dbReference type="EMBL" id="APH39256.1"/>
    </source>
</evidence>
<gene>
    <name evidence="4" type="primary">modA</name>
    <name evidence="3" type="ORF">BHR79_06990</name>
    <name evidence="4" type="ORF">EFE40_03255</name>
    <name evidence="5" type="ORF">SAMN04515625_1112</name>
</gene>
<reference evidence="5 7" key="2">
    <citation type="submission" date="2016-10" db="EMBL/GenBank/DDBJ databases">
        <authorList>
            <person name="de Groot N.N."/>
        </authorList>
    </citation>
    <scope>NUCLEOTIDE SEQUENCE [LARGE SCALE GENOMIC DNA]</scope>
    <source>
        <strain evidence="5 7">Z-7982</strain>
    </source>
</reference>
<dbReference type="GO" id="GO:0030973">
    <property type="term" value="F:molybdate ion binding"/>
    <property type="evidence" value="ECO:0007669"/>
    <property type="project" value="TreeGrafter"/>
</dbReference>
<dbReference type="Proteomes" id="UP000267921">
    <property type="component" value="Unassembled WGS sequence"/>
</dbReference>
<dbReference type="EMBL" id="FNMU01000003">
    <property type="protein sequence ID" value="SDW52505.1"/>
    <property type="molecule type" value="Genomic_DNA"/>
</dbReference>
<reference evidence="3 6" key="1">
    <citation type="submission" date="2016-10" db="EMBL/GenBank/DDBJ databases">
        <title>Methanohalophilus halophilus.</title>
        <authorList>
            <person name="L'haridon S."/>
        </authorList>
    </citation>
    <scope>NUCLEOTIDE SEQUENCE [LARGE SCALE GENOMIC DNA]</scope>
    <source>
        <strain evidence="3 6">Z-7982</strain>
    </source>
</reference>
<keyword evidence="2" id="KW-0732">Signal</keyword>
<dbReference type="KEGG" id="mhaz:BHR79_06990"/>
<reference evidence="4 8" key="3">
    <citation type="submission" date="2018-10" db="EMBL/GenBank/DDBJ databases">
        <title>Cultivation of a novel Methanohalophilus strain from Kebrit Deep of the Red Sea and a genomic comparison of members of the genus Methanohalophilus.</title>
        <authorList>
            <person name="Guan Y."/>
            <person name="Ngugi D.K."/>
            <person name="Stingl U."/>
        </authorList>
    </citation>
    <scope>NUCLEOTIDE SEQUENCE [LARGE SCALE GENOMIC DNA]</scope>
    <source>
        <strain evidence="4 8">DSM 3094</strain>
    </source>
</reference>
<dbReference type="CDD" id="cd13517">
    <property type="entry name" value="PBP2_ModA3_like"/>
    <property type="match status" value="1"/>
</dbReference>
<dbReference type="PANTHER" id="PTHR30632:SF0">
    <property type="entry name" value="SULFATE-BINDING PROTEIN"/>
    <property type="match status" value="1"/>
</dbReference>
<evidence type="ECO:0000313" key="4">
    <source>
        <dbReference type="EMBL" id="RNI09681.1"/>
    </source>
</evidence>
<protein>
    <submittedName>
        <fullName evidence="3">Molybdate ABC transporter substrate-binding protein</fullName>
    </submittedName>
    <submittedName>
        <fullName evidence="5">Molybdate transport system substrate-binding protein</fullName>
    </submittedName>
</protein>
<dbReference type="EMBL" id="RJJG01000003">
    <property type="protein sequence ID" value="RNI09681.1"/>
    <property type="molecule type" value="Genomic_DNA"/>
</dbReference>
<evidence type="ECO:0000256" key="2">
    <source>
        <dbReference type="ARBA" id="ARBA00022729"/>
    </source>
</evidence>
<dbReference type="Proteomes" id="UP000198669">
    <property type="component" value="Unassembled WGS sequence"/>
</dbReference>
<dbReference type="EMBL" id="CP017921">
    <property type="protein sequence ID" value="APH39256.1"/>
    <property type="molecule type" value="Genomic_DNA"/>
</dbReference>
<dbReference type="PIRSF" id="PIRSF004846">
    <property type="entry name" value="ModA"/>
    <property type="match status" value="1"/>
</dbReference>
<dbReference type="SUPFAM" id="SSF53850">
    <property type="entry name" value="Periplasmic binding protein-like II"/>
    <property type="match status" value="1"/>
</dbReference>
<dbReference type="OrthoDB" id="15033at2157"/>
<name>A0A1L3Q306_9EURY</name>
<dbReference type="InterPro" id="IPR050682">
    <property type="entry name" value="ModA/WtpA"/>
</dbReference>
<evidence type="ECO:0000313" key="7">
    <source>
        <dbReference type="Proteomes" id="UP000198669"/>
    </source>
</evidence>
<evidence type="ECO:0000313" key="8">
    <source>
        <dbReference type="Proteomes" id="UP000267921"/>
    </source>
</evidence>
<dbReference type="AlphaFoldDB" id="A0A1L3Q306"/>
<sequence>MKDSILKVVAISLCCILCLGCVGNPESKIKDQDSRNNNLISEGKVSNTPLLVYCGAGMRQPMEDIGELFEDEYGIVVQYNYAGSNTLLTQMELTGEGDIYMPGATYYFDVASKKGLIDNIDKVAYHVPVIVTPKGNPAEIDNLSDFTNEDTKIILGDPQAAAIGVLCQKMLTKKGIYGNVEENVIARGATVNELVTYVSLAQADASIVWEDLVINDESFNVVEIPKEDNIVKIIPIGTLNFSTDKEAANKFVDFIVSSEGKAVFEKYGFTTYPDEKYAYLENN</sequence>